<dbReference type="SUPFAM" id="SSF53649">
    <property type="entry name" value="Alkaline phosphatase-like"/>
    <property type="match status" value="1"/>
</dbReference>
<keyword evidence="6" id="KW-0091">Biomineralization</keyword>
<feature type="binding site" evidence="26">
    <location>
        <position position="463"/>
    </location>
    <ligand>
        <name>Zn(2+)</name>
        <dbReference type="ChEBI" id="CHEBI:29105"/>
        <label>2</label>
    </ligand>
</feature>
<comment type="cofactor">
    <cofactor evidence="26">
        <name>Mg(2+)</name>
        <dbReference type="ChEBI" id="CHEBI:18420"/>
    </cofactor>
    <text evidence="26">Binds 1 Mg(2+) ion.</text>
</comment>
<comment type="similarity">
    <text evidence="2 27">Belongs to the alkaline phosphatase family.</text>
</comment>
<keyword evidence="11 26" id="KW-0460">Magnesium</keyword>
<evidence type="ECO:0000256" key="14">
    <source>
        <dbReference type="ARBA" id="ARBA00023288"/>
    </source>
</evidence>
<evidence type="ECO:0000256" key="6">
    <source>
        <dbReference type="ARBA" id="ARBA00022591"/>
    </source>
</evidence>
<evidence type="ECO:0000256" key="24">
    <source>
        <dbReference type="ARBA" id="ARBA00049526"/>
    </source>
</evidence>
<feature type="active site" description="Phosphoserine intermediate" evidence="25">
    <location>
        <position position="117"/>
    </location>
</feature>
<evidence type="ECO:0000256" key="25">
    <source>
        <dbReference type="PIRSR" id="PIRSR601952-1"/>
    </source>
</evidence>
<evidence type="ECO:0000256" key="19">
    <source>
        <dbReference type="ARBA" id="ARBA00042603"/>
    </source>
</evidence>
<dbReference type="PRINTS" id="PR00113">
    <property type="entry name" value="ALKPHPHTASE"/>
</dbReference>
<evidence type="ECO:0000256" key="23">
    <source>
        <dbReference type="ARBA" id="ARBA00049444"/>
    </source>
</evidence>
<evidence type="ECO:0000256" key="26">
    <source>
        <dbReference type="PIRSR" id="PIRSR601952-2"/>
    </source>
</evidence>
<keyword evidence="30" id="KW-1185">Reference proteome</keyword>
<keyword evidence="12" id="KW-0472">Membrane</keyword>
<feature type="binding site" evidence="26">
    <location>
        <position position="180"/>
    </location>
    <ligand>
        <name>Mg(2+)</name>
        <dbReference type="ChEBI" id="CHEBI:18420"/>
    </ligand>
</feature>
<evidence type="ECO:0000256" key="12">
    <source>
        <dbReference type="ARBA" id="ARBA00023136"/>
    </source>
</evidence>
<evidence type="ECO:0000256" key="13">
    <source>
        <dbReference type="ARBA" id="ARBA00023180"/>
    </source>
</evidence>
<evidence type="ECO:0000256" key="16">
    <source>
        <dbReference type="ARBA" id="ARBA00036923"/>
    </source>
</evidence>
<evidence type="ECO:0000256" key="18">
    <source>
        <dbReference type="ARBA" id="ARBA00040525"/>
    </source>
</evidence>
<comment type="catalytic activity">
    <reaction evidence="22">
        <text>phosphoethanolamine + H2O = ethanolamine + phosphate</text>
        <dbReference type="Rhea" id="RHEA:16089"/>
        <dbReference type="ChEBI" id="CHEBI:15377"/>
        <dbReference type="ChEBI" id="CHEBI:43474"/>
        <dbReference type="ChEBI" id="CHEBI:57603"/>
        <dbReference type="ChEBI" id="CHEBI:58190"/>
    </reaction>
    <physiologicalReaction direction="left-to-right" evidence="22">
        <dbReference type="Rhea" id="RHEA:16090"/>
    </physiologicalReaction>
</comment>
<dbReference type="GO" id="GO:0046872">
    <property type="term" value="F:metal ion binding"/>
    <property type="evidence" value="ECO:0007669"/>
    <property type="project" value="UniProtKB-KW"/>
</dbReference>
<dbReference type="SMART" id="SM00098">
    <property type="entry name" value="alkPPc"/>
    <property type="match status" value="1"/>
</dbReference>
<feature type="binding site" evidence="26">
    <location>
        <position position="384"/>
    </location>
    <ligand>
        <name>Zn(2+)</name>
        <dbReference type="ChEBI" id="CHEBI:29105"/>
        <label>2</label>
    </ligand>
</feature>
<feature type="chain" id="PRO_5032819253" description="Alkaline phosphatase, tissue-nonspecific isozyme" evidence="28">
    <location>
        <begin position="24"/>
        <end position="552"/>
    </location>
</feature>
<dbReference type="GO" id="GO:0004035">
    <property type="term" value="F:alkaline phosphatase activity"/>
    <property type="evidence" value="ECO:0007669"/>
    <property type="project" value="UniProtKB-EC"/>
</dbReference>
<protein>
    <recommendedName>
        <fullName evidence="18">Alkaline phosphatase, tissue-nonspecific isozyme</fullName>
        <ecNumber evidence="4">3.1.3.1</ecNumber>
    </recommendedName>
    <alternativeName>
        <fullName evidence="19">Phosphoamidase</fullName>
    </alternativeName>
</protein>
<keyword evidence="14" id="KW-0449">Lipoprotein</keyword>
<evidence type="ECO:0000313" key="29">
    <source>
        <dbReference type="EMBL" id="CAF1532109.1"/>
    </source>
</evidence>
<keyword evidence="28" id="KW-0732">Signal</keyword>
<comment type="catalytic activity">
    <reaction evidence="21">
        <text>ATP + H2O = ADP + phosphate + H(+)</text>
        <dbReference type="Rhea" id="RHEA:13065"/>
        <dbReference type="ChEBI" id="CHEBI:15377"/>
        <dbReference type="ChEBI" id="CHEBI:15378"/>
        <dbReference type="ChEBI" id="CHEBI:30616"/>
        <dbReference type="ChEBI" id="CHEBI:43474"/>
        <dbReference type="ChEBI" id="CHEBI:456216"/>
    </reaction>
    <physiologicalReaction direction="left-to-right" evidence="21">
        <dbReference type="Rhea" id="RHEA:13066"/>
    </physiologicalReaction>
</comment>
<evidence type="ECO:0000256" key="9">
    <source>
        <dbReference type="ARBA" id="ARBA00022801"/>
    </source>
</evidence>
<evidence type="ECO:0000256" key="7">
    <source>
        <dbReference type="ARBA" id="ARBA00022622"/>
    </source>
</evidence>
<dbReference type="EMBL" id="CAJNOR010004868">
    <property type="protein sequence ID" value="CAF1532109.1"/>
    <property type="molecule type" value="Genomic_DNA"/>
</dbReference>
<keyword evidence="9" id="KW-0378">Hydrolase</keyword>
<evidence type="ECO:0000256" key="15">
    <source>
        <dbReference type="ARBA" id="ARBA00036105"/>
    </source>
</evidence>
<sequence length="552" mass="61096">MMRLIKLQILFNLILVSKYFVFAGRTDWSVEKSASFWNEQARLSIEELLQRRDNTRLAKNVILFLGDGMGLSTITAGRIRKGQIQGQLGEDFVTEMEQFQHLGLAKTYNIDAQTPDSAGTATAYLCGVKAQSGTIGVDGRTTRGDCGSSIGANVSSILDWAQQAGKKVGIITTTRVTHATPSAAYAHSADRDWESYDSKYFGANETKQGCVDIAYQLVSRKPAIDLIFGGGRRSFFPNTVNDVEHPNKTGYRRDNRSLIDEFWKGQYIWNRNQMKQVILGSPTPLLGLFEYNHMLYETDRKKTNNDDPPLSELTKFAIEHFLAMSKDGFFLLIEGGKIDHGHHMTSARYALDEYVELDNAIGQAKRTLKEKGVLDDTLMVVTADHSHVFTFGGYSWRGSNILGFASSNSLNVSEIDHLPLTIINYGNGPNFPAPRNATYLSSLDTNSSAYLSPAAVPLEDETHGGEDVPVFAQGPWSHLFIGTMEQHTIAHKMAYAACWGAYTNRTGCPTSARTVTPIAKVTQRSKTNTASSSNSISSVSLITFYFVCLFHH</sequence>
<keyword evidence="5" id="KW-1003">Cell membrane</keyword>
<dbReference type="Proteomes" id="UP000663828">
    <property type="component" value="Unassembled WGS sequence"/>
</dbReference>
<evidence type="ECO:0000256" key="5">
    <source>
        <dbReference type="ARBA" id="ARBA00022475"/>
    </source>
</evidence>
<gene>
    <name evidence="29" type="ORF">XAT740_LOCUS41546</name>
</gene>
<feature type="binding site" evidence="26">
    <location>
        <position position="178"/>
    </location>
    <ligand>
        <name>Mg(2+)</name>
        <dbReference type="ChEBI" id="CHEBI:18420"/>
    </ligand>
</feature>
<evidence type="ECO:0000256" key="10">
    <source>
        <dbReference type="ARBA" id="ARBA00022833"/>
    </source>
</evidence>
<dbReference type="GO" id="GO:0031214">
    <property type="term" value="P:biomineral tissue development"/>
    <property type="evidence" value="ECO:0007669"/>
    <property type="project" value="UniProtKB-KW"/>
</dbReference>
<evidence type="ECO:0000256" key="22">
    <source>
        <dbReference type="ARBA" id="ARBA00048929"/>
    </source>
</evidence>
<evidence type="ECO:0000256" key="20">
    <source>
        <dbReference type="ARBA" id="ARBA00048097"/>
    </source>
</evidence>
<evidence type="ECO:0000256" key="2">
    <source>
        <dbReference type="ARBA" id="ARBA00005984"/>
    </source>
</evidence>
<dbReference type="FunFam" id="3.40.720.10:FF:000008">
    <property type="entry name" value="Alkaline phosphatase"/>
    <property type="match status" value="1"/>
</dbReference>
<keyword evidence="13" id="KW-0325">Glycoprotein</keyword>
<feature type="signal peptide" evidence="28">
    <location>
        <begin position="1"/>
        <end position="23"/>
    </location>
</feature>
<evidence type="ECO:0000256" key="28">
    <source>
        <dbReference type="SAM" id="SignalP"/>
    </source>
</evidence>
<comment type="catalytic activity">
    <reaction evidence="15">
        <text>a phosphate monoester + H2O = an alcohol + phosphate</text>
        <dbReference type="Rhea" id="RHEA:15017"/>
        <dbReference type="ChEBI" id="CHEBI:15377"/>
        <dbReference type="ChEBI" id="CHEBI:30879"/>
        <dbReference type="ChEBI" id="CHEBI:43474"/>
        <dbReference type="ChEBI" id="CHEBI:67140"/>
        <dbReference type="EC" id="3.1.3.1"/>
    </reaction>
    <physiologicalReaction direction="left-to-right" evidence="15">
        <dbReference type="Rhea" id="RHEA:15018"/>
    </physiologicalReaction>
</comment>
<evidence type="ECO:0000256" key="1">
    <source>
        <dbReference type="ARBA" id="ARBA00004609"/>
    </source>
</evidence>
<reference evidence="29" key="1">
    <citation type="submission" date="2021-02" db="EMBL/GenBank/DDBJ databases">
        <authorList>
            <person name="Nowell W R."/>
        </authorList>
    </citation>
    <scope>NUCLEOTIDE SEQUENCE</scope>
</reference>
<feature type="binding site" evidence="26">
    <location>
        <position position="385"/>
    </location>
    <ligand>
        <name>Zn(2+)</name>
        <dbReference type="ChEBI" id="CHEBI:29105"/>
        <label>2</label>
    </ligand>
</feature>
<evidence type="ECO:0000313" key="30">
    <source>
        <dbReference type="Proteomes" id="UP000663828"/>
    </source>
</evidence>
<comment type="catalytic activity">
    <reaction evidence="24">
        <text>ADP + H2O = AMP + phosphate + H(+)</text>
        <dbReference type="Rhea" id="RHEA:61436"/>
        <dbReference type="ChEBI" id="CHEBI:15377"/>
        <dbReference type="ChEBI" id="CHEBI:15378"/>
        <dbReference type="ChEBI" id="CHEBI:43474"/>
        <dbReference type="ChEBI" id="CHEBI:456215"/>
        <dbReference type="ChEBI" id="CHEBI:456216"/>
    </reaction>
    <physiologicalReaction direction="left-to-right" evidence="24">
        <dbReference type="Rhea" id="RHEA:61437"/>
    </physiologicalReaction>
</comment>
<evidence type="ECO:0000256" key="8">
    <source>
        <dbReference type="ARBA" id="ARBA00022723"/>
    </source>
</evidence>
<feature type="binding site" evidence="26">
    <location>
        <position position="334"/>
    </location>
    <ligand>
        <name>Mg(2+)</name>
        <dbReference type="ChEBI" id="CHEBI:18420"/>
    </ligand>
</feature>
<evidence type="ECO:0000256" key="21">
    <source>
        <dbReference type="ARBA" id="ARBA00048778"/>
    </source>
</evidence>
<dbReference type="InterPro" id="IPR017850">
    <property type="entry name" value="Alkaline_phosphatase_core_sf"/>
</dbReference>
<keyword evidence="7" id="KW-0336">GPI-anchor</keyword>
<evidence type="ECO:0000256" key="17">
    <source>
        <dbReference type="ARBA" id="ARBA00037828"/>
    </source>
</evidence>
<comment type="catalytic activity">
    <reaction evidence="16">
        <text>AMP + H2O = adenosine + phosphate</text>
        <dbReference type="Rhea" id="RHEA:29375"/>
        <dbReference type="ChEBI" id="CHEBI:15377"/>
        <dbReference type="ChEBI" id="CHEBI:16335"/>
        <dbReference type="ChEBI" id="CHEBI:43474"/>
        <dbReference type="ChEBI" id="CHEBI:456215"/>
    </reaction>
    <physiologicalReaction direction="left-to-right" evidence="16">
        <dbReference type="Rhea" id="RHEA:29376"/>
    </physiologicalReaction>
</comment>
<feature type="binding site" evidence="26">
    <location>
        <position position="339"/>
    </location>
    <ligand>
        <name>Zn(2+)</name>
        <dbReference type="ChEBI" id="CHEBI:29105"/>
        <label>2</label>
    </ligand>
</feature>
<evidence type="ECO:0000256" key="11">
    <source>
        <dbReference type="ARBA" id="ARBA00022842"/>
    </source>
</evidence>
<dbReference type="Pfam" id="PF00245">
    <property type="entry name" value="Alk_phosphatase"/>
    <property type="match status" value="1"/>
</dbReference>
<name>A0A815VQX9_ADIRI</name>
<evidence type="ECO:0000256" key="3">
    <source>
        <dbReference type="ARBA" id="ARBA00011738"/>
    </source>
</evidence>
<dbReference type="GO" id="GO:0098552">
    <property type="term" value="C:side of membrane"/>
    <property type="evidence" value="ECO:0007669"/>
    <property type="project" value="UniProtKB-KW"/>
</dbReference>
<comment type="caution">
    <text evidence="29">The sequence shown here is derived from an EMBL/GenBank/DDBJ whole genome shotgun (WGS) entry which is preliminary data.</text>
</comment>
<dbReference type="InterPro" id="IPR001952">
    <property type="entry name" value="Alkaline_phosphatase"/>
</dbReference>
<organism evidence="29 30">
    <name type="scientific">Adineta ricciae</name>
    <name type="common">Rotifer</name>
    <dbReference type="NCBI Taxonomy" id="249248"/>
    <lineage>
        <taxon>Eukaryota</taxon>
        <taxon>Metazoa</taxon>
        <taxon>Spiralia</taxon>
        <taxon>Gnathifera</taxon>
        <taxon>Rotifera</taxon>
        <taxon>Eurotatoria</taxon>
        <taxon>Bdelloidea</taxon>
        <taxon>Adinetida</taxon>
        <taxon>Adinetidae</taxon>
        <taxon>Adineta</taxon>
    </lineage>
</organism>
<accession>A0A815VQX9</accession>
<comment type="catalytic activity">
    <reaction evidence="23">
        <text>pyridoxal 5'-phosphate + H2O = pyridoxal + phosphate</text>
        <dbReference type="Rhea" id="RHEA:20533"/>
        <dbReference type="ChEBI" id="CHEBI:15377"/>
        <dbReference type="ChEBI" id="CHEBI:17310"/>
        <dbReference type="ChEBI" id="CHEBI:43474"/>
        <dbReference type="ChEBI" id="CHEBI:597326"/>
    </reaction>
    <physiologicalReaction direction="left-to-right" evidence="23">
        <dbReference type="Rhea" id="RHEA:20534"/>
    </physiologicalReaction>
</comment>
<dbReference type="CDD" id="cd16012">
    <property type="entry name" value="ALP"/>
    <property type="match status" value="1"/>
</dbReference>
<evidence type="ECO:0000256" key="27">
    <source>
        <dbReference type="RuleBase" id="RU003946"/>
    </source>
</evidence>
<comment type="subunit">
    <text evidence="3">Homodimer.</text>
</comment>
<feature type="binding site" evidence="26">
    <location>
        <position position="67"/>
    </location>
    <ligand>
        <name>Mg(2+)</name>
        <dbReference type="ChEBI" id="CHEBI:18420"/>
    </ligand>
</feature>
<comment type="subcellular location">
    <subcellularLocation>
        <location evidence="1">Cell membrane</location>
        <topology evidence="1">Lipid-anchor</topology>
        <topology evidence="1">GPI-anchor</topology>
    </subcellularLocation>
    <subcellularLocation>
        <location evidence="17">Extracellular vesicle membrane</location>
        <topology evidence="17">Lipid-anchor</topology>
        <topology evidence="17">GPI-anchor</topology>
    </subcellularLocation>
</comment>
<feature type="binding site" evidence="26">
    <location>
        <position position="343"/>
    </location>
    <ligand>
        <name>Zn(2+)</name>
        <dbReference type="ChEBI" id="CHEBI:29105"/>
        <label>2</label>
    </ligand>
</feature>
<feature type="binding site" evidence="26">
    <location>
        <position position="67"/>
    </location>
    <ligand>
        <name>Zn(2+)</name>
        <dbReference type="ChEBI" id="CHEBI:29105"/>
        <label>2</label>
    </ligand>
</feature>
<dbReference type="AlphaFoldDB" id="A0A815VQX9"/>
<keyword evidence="10 26" id="KW-0862">Zinc</keyword>
<dbReference type="GO" id="GO:0005886">
    <property type="term" value="C:plasma membrane"/>
    <property type="evidence" value="ECO:0007669"/>
    <property type="project" value="UniProtKB-SubCell"/>
</dbReference>
<dbReference type="PANTHER" id="PTHR11596">
    <property type="entry name" value="ALKALINE PHOSPHATASE"/>
    <property type="match status" value="1"/>
</dbReference>
<comment type="cofactor">
    <cofactor evidence="26">
        <name>Zn(2+)</name>
        <dbReference type="ChEBI" id="CHEBI:29105"/>
    </cofactor>
    <text evidence="26">Binds 2 Zn(2+) ions.</text>
</comment>
<comment type="catalytic activity">
    <reaction evidence="20">
        <text>diphosphate + H2O = 2 phosphate + H(+)</text>
        <dbReference type="Rhea" id="RHEA:24576"/>
        <dbReference type="ChEBI" id="CHEBI:15377"/>
        <dbReference type="ChEBI" id="CHEBI:15378"/>
        <dbReference type="ChEBI" id="CHEBI:33019"/>
        <dbReference type="ChEBI" id="CHEBI:43474"/>
    </reaction>
    <physiologicalReaction direction="left-to-right" evidence="20">
        <dbReference type="Rhea" id="RHEA:24577"/>
    </physiologicalReaction>
</comment>
<dbReference type="EC" id="3.1.3.1" evidence="4"/>
<evidence type="ECO:0000256" key="4">
    <source>
        <dbReference type="ARBA" id="ARBA00012647"/>
    </source>
</evidence>
<keyword evidence="8 26" id="KW-0479">Metal-binding</keyword>
<dbReference type="PANTHER" id="PTHR11596:SF74">
    <property type="entry name" value="ALKALINE PHOSPHATASE, TISSUE-NONSPECIFIC ISOZYME"/>
    <property type="match status" value="1"/>
</dbReference>
<proteinExistence type="inferred from homology"/>
<dbReference type="Gene3D" id="3.40.720.10">
    <property type="entry name" value="Alkaline Phosphatase, subunit A"/>
    <property type="match status" value="1"/>
</dbReference>